<dbReference type="EC" id="2.4.99.28" evidence="19"/>
<evidence type="ECO:0000256" key="22">
    <source>
        <dbReference type="SAM" id="MobiDB-lite"/>
    </source>
</evidence>
<proteinExistence type="inferred from homology"/>
<feature type="region of interest" description="Disordered" evidence="22">
    <location>
        <begin position="1"/>
        <end position="27"/>
    </location>
</feature>
<comment type="function">
    <text evidence="21">Peptidoglycan polymerase that is essential for cell division.</text>
</comment>
<dbReference type="InterPro" id="IPR018365">
    <property type="entry name" value="Cell_cycle_FtsW-rel_CS"/>
</dbReference>
<feature type="region of interest" description="Disordered" evidence="22">
    <location>
        <begin position="422"/>
        <end position="453"/>
    </location>
</feature>
<evidence type="ECO:0000256" key="3">
    <source>
        <dbReference type="ARBA" id="ARBA00022475"/>
    </source>
</evidence>
<evidence type="ECO:0000313" key="24">
    <source>
        <dbReference type="EMBL" id="QFZ76860.1"/>
    </source>
</evidence>
<evidence type="ECO:0000256" key="9">
    <source>
        <dbReference type="ARBA" id="ARBA00022984"/>
    </source>
</evidence>
<keyword evidence="13" id="KW-0961">Cell wall biogenesis/degradation</keyword>
<dbReference type="PROSITE" id="PS00428">
    <property type="entry name" value="FTSW_RODA_SPOVE"/>
    <property type="match status" value="1"/>
</dbReference>
<dbReference type="Pfam" id="PF01098">
    <property type="entry name" value="FTSW_RODA_SPOVE"/>
    <property type="match status" value="1"/>
</dbReference>
<feature type="transmembrane region" description="Helical" evidence="23">
    <location>
        <begin position="191"/>
        <end position="221"/>
    </location>
</feature>
<feature type="compositionally biased region" description="Low complexity" evidence="22">
    <location>
        <begin position="8"/>
        <end position="22"/>
    </location>
</feature>
<reference evidence="24 25" key="1">
    <citation type="submission" date="2019-10" db="EMBL/GenBank/DDBJ databases">
        <title>A novel species.</title>
        <authorList>
            <person name="Gao J."/>
        </authorList>
    </citation>
    <scope>NUCLEOTIDE SEQUENCE [LARGE SCALE GENOMIC DNA]</scope>
    <source>
        <strain evidence="24 25">QMT-28</strain>
    </source>
</reference>
<dbReference type="PANTHER" id="PTHR30474:SF2">
    <property type="entry name" value="PEPTIDOGLYCAN GLYCOSYLTRANSFERASE FTSW-RELATED"/>
    <property type="match status" value="1"/>
</dbReference>
<evidence type="ECO:0000256" key="11">
    <source>
        <dbReference type="ARBA" id="ARBA00023136"/>
    </source>
</evidence>
<dbReference type="PANTHER" id="PTHR30474">
    <property type="entry name" value="CELL CYCLE PROTEIN"/>
    <property type="match status" value="1"/>
</dbReference>
<dbReference type="NCBIfam" id="TIGR02614">
    <property type="entry name" value="ftsW"/>
    <property type="match status" value="1"/>
</dbReference>
<dbReference type="AlphaFoldDB" id="A0A5Q0LIF4"/>
<keyword evidence="25" id="KW-1185">Reference proteome</keyword>
<evidence type="ECO:0000256" key="18">
    <source>
        <dbReference type="ARBA" id="ARBA00041418"/>
    </source>
</evidence>
<dbReference type="GO" id="GO:0008360">
    <property type="term" value="P:regulation of cell shape"/>
    <property type="evidence" value="ECO:0007669"/>
    <property type="project" value="UniProtKB-KW"/>
</dbReference>
<keyword evidence="11 23" id="KW-0472">Membrane</keyword>
<keyword evidence="4" id="KW-0132">Cell division</keyword>
<evidence type="ECO:0000256" key="12">
    <source>
        <dbReference type="ARBA" id="ARBA00023306"/>
    </source>
</evidence>
<accession>A0A5Q0LIF4</accession>
<dbReference type="GO" id="GO:0005886">
    <property type="term" value="C:plasma membrane"/>
    <property type="evidence" value="ECO:0007669"/>
    <property type="project" value="UniProtKB-SubCell"/>
</dbReference>
<evidence type="ECO:0000256" key="5">
    <source>
        <dbReference type="ARBA" id="ARBA00022676"/>
    </source>
</evidence>
<feature type="transmembrane region" description="Helical" evidence="23">
    <location>
        <begin position="355"/>
        <end position="374"/>
    </location>
</feature>
<dbReference type="GO" id="GO:0015648">
    <property type="term" value="F:lipid-linked peptidoglycan transporter activity"/>
    <property type="evidence" value="ECO:0007669"/>
    <property type="project" value="TreeGrafter"/>
</dbReference>
<evidence type="ECO:0000256" key="8">
    <source>
        <dbReference type="ARBA" id="ARBA00022960"/>
    </source>
</evidence>
<dbReference type="InterPro" id="IPR001182">
    <property type="entry name" value="FtsW/RodA"/>
</dbReference>
<name>A0A5Q0LIF4_9ACTN</name>
<keyword evidence="12" id="KW-0131">Cell cycle</keyword>
<evidence type="ECO:0000256" key="2">
    <source>
        <dbReference type="ARBA" id="ARBA00004752"/>
    </source>
</evidence>
<dbReference type="EMBL" id="CP045643">
    <property type="protein sequence ID" value="QFZ76860.1"/>
    <property type="molecule type" value="Genomic_DNA"/>
</dbReference>
<sequence length="453" mass="47915">MAGSRTGRPPVQRAPRRPASARPARDNPVGRLVTRARKAWDRPLTAYYLILGSSLLITVLGLVMVYSASMITALQLSLPGSFFFRKQFLAASIGAVLLLVAMRVPVKLHRALAYPILAGAVFLMILVQVPGIGMSVNGNQNWISLGGSFQIQPSEFGKLALVLWGADLLARKQDKAMLAQWKHMLVPLVPVAFMLLGLIMLGGDMGTAIILTAILFGLLWLAGAPTRLFAGVLAVALTIGFVLIKTSPNRMSRLACIGATEPGPNDTCWQAVHGIYALASGGLFGSGLGASVEKWGQLPEAHTDFIFAITGEELGLAGTLSVLALFAALGYAGIRVAGRTEDPFVRYAAGGVTTWITAQAVINIGAVLGLLPIAGVPLPLFSYGGSALLPTMFAVGLLIAFARDEPGARAALAMRQPRFGRKRTAVRGSAGAAGPRRWNTMRRRAAARSSGER</sequence>
<feature type="transmembrane region" description="Helical" evidence="23">
    <location>
        <begin position="228"/>
        <end position="244"/>
    </location>
</feature>
<feature type="transmembrane region" description="Helical" evidence="23">
    <location>
        <begin position="314"/>
        <end position="334"/>
    </location>
</feature>
<evidence type="ECO:0000256" key="10">
    <source>
        <dbReference type="ARBA" id="ARBA00022989"/>
    </source>
</evidence>
<keyword evidence="5" id="KW-0328">Glycosyltransferase</keyword>
<feature type="transmembrane region" description="Helical" evidence="23">
    <location>
        <begin position="88"/>
        <end position="106"/>
    </location>
</feature>
<evidence type="ECO:0000256" key="20">
    <source>
        <dbReference type="ARBA" id="ARBA00049902"/>
    </source>
</evidence>
<keyword evidence="9" id="KW-0573">Peptidoglycan synthesis</keyword>
<dbReference type="KEGG" id="sfy:GFH48_29525"/>
<evidence type="ECO:0000313" key="25">
    <source>
        <dbReference type="Proteomes" id="UP000326179"/>
    </source>
</evidence>
<evidence type="ECO:0000256" key="23">
    <source>
        <dbReference type="SAM" id="Phobius"/>
    </source>
</evidence>
<keyword evidence="7 23" id="KW-0812">Transmembrane</keyword>
<dbReference type="RefSeq" id="WP_153291072.1">
    <property type="nucleotide sequence ID" value="NZ_CP045643.1"/>
</dbReference>
<comment type="catalytic activity">
    <reaction evidence="20">
        <text>[GlcNAc-(1-&gt;4)-Mur2Ac(oyl-L-Ala-gamma-D-Glu-L-Lys-D-Ala-D-Ala)](n)-di-trans,octa-cis-undecaprenyl diphosphate + beta-D-GlcNAc-(1-&gt;4)-Mur2Ac(oyl-L-Ala-gamma-D-Glu-L-Lys-D-Ala-D-Ala)-di-trans,octa-cis-undecaprenyl diphosphate = [GlcNAc-(1-&gt;4)-Mur2Ac(oyl-L-Ala-gamma-D-Glu-L-Lys-D-Ala-D-Ala)](n+1)-di-trans,octa-cis-undecaprenyl diphosphate + di-trans,octa-cis-undecaprenyl diphosphate + H(+)</text>
        <dbReference type="Rhea" id="RHEA:23708"/>
        <dbReference type="Rhea" id="RHEA-COMP:9602"/>
        <dbReference type="Rhea" id="RHEA-COMP:9603"/>
        <dbReference type="ChEBI" id="CHEBI:15378"/>
        <dbReference type="ChEBI" id="CHEBI:58405"/>
        <dbReference type="ChEBI" id="CHEBI:60033"/>
        <dbReference type="ChEBI" id="CHEBI:78435"/>
        <dbReference type="EC" id="2.4.99.28"/>
    </reaction>
</comment>
<dbReference type="InterPro" id="IPR013437">
    <property type="entry name" value="FtsW"/>
</dbReference>
<dbReference type="GO" id="GO:0032153">
    <property type="term" value="C:cell division site"/>
    <property type="evidence" value="ECO:0007669"/>
    <property type="project" value="TreeGrafter"/>
</dbReference>
<gene>
    <name evidence="24" type="primary">ftsW</name>
    <name evidence="24" type="ORF">GFH48_29525</name>
</gene>
<comment type="similarity">
    <text evidence="16">Belongs to the SEDS family. FtsW subfamily.</text>
</comment>
<evidence type="ECO:0000256" key="13">
    <source>
        <dbReference type="ARBA" id="ARBA00023316"/>
    </source>
</evidence>
<keyword evidence="6" id="KW-0808">Transferase</keyword>
<dbReference type="GO" id="GO:0009252">
    <property type="term" value="P:peptidoglycan biosynthetic process"/>
    <property type="evidence" value="ECO:0007669"/>
    <property type="project" value="UniProtKB-KW"/>
</dbReference>
<dbReference type="Proteomes" id="UP000326179">
    <property type="component" value="Chromosome"/>
</dbReference>
<evidence type="ECO:0000256" key="6">
    <source>
        <dbReference type="ARBA" id="ARBA00022679"/>
    </source>
</evidence>
<evidence type="ECO:0000256" key="16">
    <source>
        <dbReference type="ARBA" id="ARBA00038053"/>
    </source>
</evidence>
<evidence type="ECO:0000256" key="4">
    <source>
        <dbReference type="ARBA" id="ARBA00022618"/>
    </source>
</evidence>
<protein>
    <recommendedName>
        <fullName evidence="17">Probable peptidoglycan glycosyltransferase FtsW</fullName>
        <ecNumber evidence="19">2.4.99.28</ecNumber>
    </recommendedName>
    <alternativeName>
        <fullName evidence="18">Cell division protein FtsW</fullName>
    </alternativeName>
    <alternativeName>
        <fullName evidence="15">Cell wall polymerase</fullName>
    </alternativeName>
    <alternativeName>
        <fullName evidence="14">Peptidoglycan polymerase</fullName>
    </alternativeName>
</protein>
<evidence type="ECO:0000256" key="21">
    <source>
        <dbReference type="ARBA" id="ARBA00049966"/>
    </source>
</evidence>
<evidence type="ECO:0000256" key="7">
    <source>
        <dbReference type="ARBA" id="ARBA00022692"/>
    </source>
</evidence>
<organism evidence="24 25">
    <name type="scientific">Streptomyces fagopyri</name>
    <dbReference type="NCBI Taxonomy" id="2662397"/>
    <lineage>
        <taxon>Bacteria</taxon>
        <taxon>Bacillati</taxon>
        <taxon>Actinomycetota</taxon>
        <taxon>Actinomycetes</taxon>
        <taxon>Kitasatosporales</taxon>
        <taxon>Streptomycetaceae</taxon>
        <taxon>Streptomyces</taxon>
    </lineage>
</organism>
<evidence type="ECO:0000256" key="19">
    <source>
        <dbReference type="ARBA" id="ARBA00044770"/>
    </source>
</evidence>
<comment type="subcellular location">
    <subcellularLocation>
        <location evidence="1">Cell membrane</location>
        <topology evidence="1">Multi-pass membrane protein</topology>
    </subcellularLocation>
</comment>
<dbReference type="GO" id="GO:0008955">
    <property type="term" value="F:peptidoglycan glycosyltransferase activity"/>
    <property type="evidence" value="ECO:0007669"/>
    <property type="project" value="UniProtKB-EC"/>
</dbReference>
<evidence type="ECO:0000256" key="1">
    <source>
        <dbReference type="ARBA" id="ARBA00004651"/>
    </source>
</evidence>
<keyword evidence="10 23" id="KW-1133">Transmembrane helix</keyword>
<feature type="transmembrane region" description="Helical" evidence="23">
    <location>
        <begin position="113"/>
        <end position="132"/>
    </location>
</feature>
<keyword evidence="8" id="KW-0133">Cell shape</keyword>
<evidence type="ECO:0000256" key="14">
    <source>
        <dbReference type="ARBA" id="ARBA00032370"/>
    </source>
</evidence>
<feature type="transmembrane region" description="Helical" evidence="23">
    <location>
        <begin position="380"/>
        <end position="402"/>
    </location>
</feature>
<feature type="transmembrane region" description="Helical" evidence="23">
    <location>
        <begin position="45"/>
        <end position="68"/>
    </location>
</feature>
<keyword evidence="3" id="KW-1003">Cell membrane</keyword>
<dbReference type="GO" id="GO:0051301">
    <property type="term" value="P:cell division"/>
    <property type="evidence" value="ECO:0007669"/>
    <property type="project" value="UniProtKB-KW"/>
</dbReference>
<dbReference type="GO" id="GO:0071555">
    <property type="term" value="P:cell wall organization"/>
    <property type="evidence" value="ECO:0007669"/>
    <property type="project" value="UniProtKB-KW"/>
</dbReference>
<evidence type="ECO:0000256" key="15">
    <source>
        <dbReference type="ARBA" id="ARBA00033270"/>
    </source>
</evidence>
<comment type="pathway">
    <text evidence="2">Cell wall biogenesis; peptidoglycan biosynthesis.</text>
</comment>
<evidence type="ECO:0000256" key="17">
    <source>
        <dbReference type="ARBA" id="ARBA00041185"/>
    </source>
</evidence>